<dbReference type="KEGG" id="fpn:ABE65_011570"/>
<evidence type="ECO:0008006" key="3">
    <source>
        <dbReference type="Google" id="ProtNLM"/>
    </source>
</evidence>
<keyword evidence="2" id="KW-1185">Reference proteome</keyword>
<protein>
    <recommendedName>
        <fullName evidence="3">Replication-relaxation</fullName>
    </recommendedName>
</protein>
<sequence length="256" mass="30260">MLYKYSTLQPKDVEYLTFILRNGIVTHKQVMLKFQENHVNQAYRRLQKLTNQGYLVNKRIASRLGVYYATTEARQQVEAEVTVPKSVSLNTAQHTLLLTDLLLFYEYQFKQKGIPFSYHTERELRYRIVGQGSNQEKLRNYNNRRDRIPDALFFVKRSDDTVNRIWIELELTKKENKRYRDKFRMFEEVLSEGEYDNVFYFTHTGHIRNTINRMSSDLTNGHRILVKDIPDAILNDKWEEVTNVGTSDGESGTTAK</sequence>
<dbReference type="RefSeq" id="WP_066394974.1">
    <property type="nucleotide sequence ID" value="NZ_CP015378.1"/>
</dbReference>
<evidence type="ECO:0000313" key="1">
    <source>
        <dbReference type="EMBL" id="ANC77406.1"/>
    </source>
</evidence>
<proteinExistence type="predicted"/>
<gene>
    <name evidence="1" type="ORF">ABE65_011570</name>
</gene>
<dbReference type="AlphaFoldDB" id="A0A160IN50"/>
<organism evidence="1 2">
    <name type="scientific">Fictibacillus phosphorivorans</name>
    <dbReference type="NCBI Taxonomy" id="1221500"/>
    <lineage>
        <taxon>Bacteria</taxon>
        <taxon>Bacillati</taxon>
        <taxon>Bacillota</taxon>
        <taxon>Bacilli</taxon>
        <taxon>Bacillales</taxon>
        <taxon>Fictibacillaceae</taxon>
        <taxon>Fictibacillus</taxon>
    </lineage>
</organism>
<dbReference type="EMBL" id="CP015378">
    <property type="protein sequence ID" value="ANC77406.1"/>
    <property type="molecule type" value="Genomic_DNA"/>
</dbReference>
<evidence type="ECO:0000313" key="2">
    <source>
        <dbReference type="Proteomes" id="UP000076623"/>
    </source>
</evidence>
<accession>A0A160IN50</accession>
<reference evidence="1 2" key="1">
    <citation type="submission" date="2016-04" db="EMBL/GenBank/DDBJ databases">
        <title>Complete genome sequence of Fictibacillus phosphorivorans G25-29, a strain toxic to nematodes.</title>
        <authorList>
            <person name="Zheng Z."/>
        </authorList>
    </citation>
    <scope>NUCLEOTIDE SEQUENCE [LARGE SCALE GENOMIC DNA]</scope>
    <source>
        <strain evidence="1 2">G25-29</strain>
    </source>
</reference>
<name>A0A160IN50_9BACL</name>
<dbReference type="Proteomes" id="UP000076623">
    <property type="component" value="Chromosome"/>
</dbReference>
<dbReference type="STRING" id="1221500.ABE65_011570"/>